<evidence type="ECO:0000313" key="1">
    <source>
        <dbReference type="EMBL" id="MBW0583063.1"/>
    </source>
</evidence>
<comment type="caution">
    <text evidence="1">The sequence shown here is derived from an EMBL/GenBank/DDBJ whole genome shotgun (WGS) entry which is preliminary data.</text>
</comment>
<dbReference type="Proteomes" id="UP000765509">
    <property type="component" value="Unassembled WGS sequence"/>
</dbReference>
<sequence>MSHLGHENTEYKNFSVISIDTKPANASWLKLQSLNTLPHPYVLIYKTKNLFLPVIIYEMTPFDNSSGHSQILQNVIMTLMSLSHNQQENKTNKKLLGGIMKGIGFCSGSDSGKSTGVYSTKEGLTPHQIETDNNQWTKFQQYAKFVYIRSSNFSKLAANENQ</sequence>
<dbReference type="AlphaFoldDB" id="A0A9Q3KK03"/>
<evidence type="ECO:0000313" key="2">
    <source>
        <dbReference type="Proteomes" id="UP000765509"/>
    </source>
</evidence>
<reference evidence="1" key="1">
    <citation type="submission" date="2021-03" db="EMBL/GenBank/DDBJ databases">
        <title>Draft genome sequence of rust myrtle Austropuccinia psidii MF-1, a brazilian biotype.</title>
        <authorList>
            <person name="Quecine M.C."/>
            <person name="Pachon D.M.R."/>
            <person name="Bonatelli M.L."/>
            <person name="Correr F.H."/>
            <person name="Franceschini L.M."/>
            <person name="Leite T.F."/>
            <person name="Margarido G.R.A."/>
            <person name="Almeida C.A."/>
            <person name="Ferrarezi J.A."/>
            <person name="Labate C.A."/>
        </authorList>
    </citation>
    <scope>NUCLEOTIDE SEQUENCE</scope>
    <source>
        <strain evidence="1">MF-1</strain>
    </source>
</reference>
<gene>
    <name evidence="1" type="ORF">O181_122778</name>
</gene>
<name>A0A9Q3KK03_9BASI</name>
<dbReference type="EMBL" id="AVOT02114154">
    <property type="protein sequence ID" value="MBW0583063.1"/>
    <property type="molecule type" value="Genomic_DNA"/>
</dbReference>
<proteinExistence type="predicted"/>
<organism evidence="1 2">
    <name type="scientific">Austropuccinia psidii MF-1</name>
    <dbReference type="NCBI Taxonomy" id="1389203"/>
    <lineage>
        <taxon>Eukaryota</taxon>
        <taxon>Fungi</taxon>
        <taxon>Dikarya</taxon>
        <taxon>Basidiomycota</taxon>
        <taxon>Pucciniomycotina</taxon>
        <taxon>Pucciniomycetes</taxon>
        <taxon>Pucciniales</taxon>
        <taxon>Sphaerophragmiaceae</taxon>
        <taxon>Austropuccinia</taxon>
    </lineage>
</organism>
<protein>
    <submittedName>
        <fullName evidence="1">Uncharacterized protein</fullName>
    </submittedName>
</protein>
<accession>A0A9Q3KK03</accession>
<keyword evidence="2" id="KW-1185">Reference proteome</keyword>